<reference evidence="2 3" key="1">
    <citation type="submission" date="2015-06" db="EMBL/GenBank/DDBJ databases">
        <title>Draft genome assembly of filamentous brackish cyanobacterium Limnoraphis robusta strain CS-951.</title>
        <authorList>
            <person name="Willis A."/>
            <person name="Parks M."/>
            <person name="Burford M.A."/>
        </authorList>
    </citation>
    <scope>NUCLEOTIDE SEQUENCE [LARGE SCALE GENOMIC DNA]</scope>
    <source>
        <strain evidence="2 3">CS-951</strain>
    </source>
</reference>
<dbReference type="OrthoDB" id="427473at2"/>
<keyword evidence="1" id="KW-1133">Transmembrane helix</keyword>
<dbReference type="PATRIC" id="fig|1637645.4.peg.3914"/>
<dbReference type="RefSeq" id="WP_046277895.1">
    <property type="nucleotide sequence ID" value="NZ_LATL02000197.1"/>
</dbReference>
<organism evidence="2 3">
    <name type="scientific">Limnoraphis robusta CS-951</name>
    <dbReference type="NCBI Taxonomy" id="1637645"/>
    <lineage>
        <taxon>Bacteria</taxon>
        <taxon>Bacillati</taxon>
        <taxon>Cyanobacteriota</taxon>
        <taxon>Cyanophyceae</taxon>
        <taxon>Oscillatoriophycideae</taxon>
        <taxon>Oscillatoriales</taxon>
        <taxon>Sirenicapillariaceae</taxon>
        <taxon>Limnoraphis</taxon>
    </lineage>
</organism>
<evidence type="ECO:0000313" key="2">
    <source>
        <dbReference type="EMBL" id="KKD38696.1"/>
    </source>
</evidence>
<protein>
    <submittedName>
        <fullName evidence="2">Uncharacterized protein</fullName>
    </submittedName>
</protein>
<name>A0A0F5YII7_9CYAN</name>
<feature type="transmembrane region" description="Helical" evidence="1">
    <location>
        <begin position="25"/>
        <end position="46"/>
    </location>
</feature>
<evidence type="ECO:0000256" key="1">
    <source>
        <dbReference type="SAM" id="Phobius"/>
    </source>
</evidence>
<proteinExistence type="predicted"/>
<evidence type="ECO:0000313" key="3">
    <source>
        <dbReference type="Proteomes" id="UP000033607"/>
    </source>
</evidence>
<sequence>MASSGYEFSSSQNELIGDLAKKMNFVATLLIAIGILGIFLGIINIFNALSASEKTAIVLNNLIQGVFSVLVGTWTKNAAKAFTQIVTTAGTDIENLMIALGELRKLYTLQYWLAIIALVFSVIVLIIILITVIAVSF</sequence>
<dbReference type="EMBL" id="LATL02000197">
    <property type="protein sequence ID" value="KKD38696.1"/>
    <property type="molecule type" value="Genomic_DNA"/>
</dbReference>
<feature type="transmembrane region" description="Helical" evidence="1">
    <location>
        <begin position="111"/>
        <end position="135"/>
    </location>
</feature>
<comment type="caution">
    <text evidence="2">The sequence shown here is derived from an EMBL/GenBank/DDBJ whole genome shotgun (WGS) entry which is preliminary data.</text>
</comment>
<dbReference type="AlphaFoldDB" id="A0A0F5YII7"/>
<dbReference type="Proteomes" id="UP000033607">
    <property type="component" value="Unassembled WGS sequence"/>
</dbReference>
<keyword evidence="1" id="KW-0472">Membrane</keyword>
<accession>A0A0F5YII7</accession>
<keyword evidence="1" id="KW-0812">Transmembrane</keyword>
<gene>
    <name evidence="2" type="ORF">WN50_07455</name>
</gene>